<dbReference type="STRING" id="446465.Bfae_04420"/>
<evidence type="ECO:0000256" key="4">
    <source>
        <dbReference type="ARBA" id="ARBA00022746"/>
    </source>
</evidence>
<evidence type="ECO:0000256" key="5">
    <source>
        <dbReference type="ARBA" id="ARBA00022989"/>
    </source>
</evidence>
<feature type="transmembrane region" description="Helical" evidence="8">
    <location>
        <begin position="6"/>
        <end position="24"/>
    </location>
</feature>
<dbReference type="EMBL" id="CP001643">
    <property type="protein sequence ID" value="ACU84315.1"/>
    <property type="molecule type" value="Genomic_DNA"/>
</dbReference>
<dbReference type="OrthoDB" id="4774157at2"/>
<evidence type="ECO:0000256" key="6">
    <source>
        <dbReference type="ARBA" id="ARBA00023136"/>
    </source>
</evidence>
<keyword evidence="3 8" id="KW-0812">Transmembrane</keyword>
<proteinExistence type="predicted"/>
<reference evidence="9 10" key="1">
    <citation type="journal article" date="2009" name="Stand. Genomic Sci.">
        <title>Complete genome sequence of Brachybacterium faecium type strain (Schefferle 6-10).</title>
        <authorList>
            <person name="Lapidus A."/>
            <person name="Pukall R."/>
            <person name="Labuttii K."/>
            <person name="Copeland A."/>
            <person name="Del Rio T.G."/>
            <person name="Nolan M."/>
            <person name="Chen F."/>
            <person name="Lucas S."/>
            <person name="Tice H."/>
            <person name="Cheng J.F."/>
            <person name="Bruce D."/>
            <person name="Goodwin L."/>
            <person name="Pitluck S."/>
            <person name="Rohde M."/>
            <person name="Goker M."/>
            <person name="Pati A."/>
            <person name="Ivanova N."/>
            <person name="Mavrommatis K."/>
            <person name="Chen A."/>
            <person name="Palaniappan K."/>
            <person name="D'haeseleer P."/>
            <person name="Chain P."/>
            <person name="Bristow J."/>
            <person name="Eisen J.A."/>
            <person name="Markowitz V."/>
            <person name="Hugenholtz P."/>
            <person name="Kyrpides N.C."/>
            <person name="Klenk H.P."/>
        </authorList>
    </citation>
    <scope>NUCLEOTIDE SEQUENCE [LARGE SCALE GENOMIC DNA]</scope>
    <source>
        <strain evidence="10">ATCC 43885 / DSM 4810 / JCM 11609 / LMG 19847 / NBRC 14762 / NCIMB 9860 / 6-10</strain>
    </source>
</reference>
<protein>
    <submittedName>
        <fullName evidence="9">Lycopene cyclase domain</fullName>
    </submittedName>
</protein>
<evidence type="ECO:0000256" key="7">
    <source>
        <dbReference type="ARBA" id="ARBA00023235"/>
    </source>
</evidence>
<dbReference type="HOGENOM" id="CLU_157812_0_0_11"/>
<dbReference type="Proteomes" id="UP000001919">
    <property type="component" value="Chromosome"/>
</dbReference>
<feature type="transmembrane region" description="Helical" evidence="8">
    <location>
        <begin position="36"/>
        <end position="61"/>
    </location>
</feature>
<sequence>MTGLVYLLCLLVPLVCMAVLDRRFRLVLWRAPRRGAVVLAAGIGLFLLWDLAAIAAGHYRMGQSPLMTGILLGPELPLEELVFIAFLSYHALVLWGLVHLGLGRLGAGRVGPRPGGRRAGPASAPPREVP</sequence>
<evidence type="ECO:0000256" key="3">
    <source>
        <dbReference type="ARBA" id="ARBA00022692"/>
    </source>
</evidence>
<keyword evidence="7" id="KW-0413">Isomerase</keyword>
<dbReference type="GO" id="GO:0016872">
    <property type="term" value="F:intramolecular lyase activity"/>
    <property type="evidence" value="ECO:0007669"/>
    <property type="project" value="InterPro"/>
</dbReference>
<organism evidence="9 10">
    <name type="scientific">Brachybacterium faecium (strain ATCC 43885 / DSM 4810 / JCM 11609 / LMG 19847 / NBRC 14762 / NCIMB 9860 / 6-10)</name>
    <dbReference type="NCBI Taxonomy" id="446465"/>
    <lineage>
        <taxon>Bacteria</taxon>
        <taxon>Bacillati</taxon>
        <taxon>Actinomycetota</taxon>
        <taxon>Actinomycetes</taxon>
        <taxon>Micrococcales</taxon>
        <taxon>Dermabacteraceae</taxon>
        <taxon>Brachybacterium</taxon>
    </lineage>
</organism>
<evidence type="ECO:0000256" key="2">
    <source>
        <dbReference type="ARBA" id="ARBA00004829"/>
    </source>
</evidence>
<dbReference type="InterPro" id="IPR017825">
    <property type="entry name" value="Lycopene_cyclase_dom"/>
</dbReference>
<evidence type="ECO:0000256" key="1">
    <source>
        <dbReference type="ARBA" id="ARBA00004141"/>
    </source>
</evidence>
<name>C7MHA6_BRAFD</name>
<feature type="transmembrane region" description="Helical" evidence="8">
    <location>
        <begin position="81"/>
        <end position="102"/>
    </location>
</feature>
<dbReference type="NCBIfam" id="TIGR03462">
    <property type="entry name" value="CarR_dom_SF"/>
    <property type="match status" value="1"/>
</dbReference>
<dbReference type="AlphaFoldDB" id="C7MHA6"/>
<evidence type="ECO:0000256" key="8">
    <source>
        <dbReference type="SAM" id="Phobius"/>
    </source>
</evidence>
<comment type="subcellular location">
    <subcellularLocation>
        <location evidence="1">Membrane</location>
        <topology evidence="1">Multi-pass membrane protein</topology>
    </subcellularLocation>
</comment>
<keyword evidence="5 8" id="KW-1133">Transmembrane helix</keyword>
<gene>
    <name evidence="9" type="ordered locus">Bfae_04420</name>
</gene>
<keyword evidence="6 8" id="KW-0472">Membrane</keyword>
<dbReference type="GO" id="GO:0045436">
    <property type="term" value="F:lycopene beta cyclase activity"/>
    <property type="evidence" value="ECO:0007669"/>
    <property type="project" value="UniProtKB-ARBA"/>
</dbReference>
<dbReference type="eggNOG" id="COG3266">
    <property type="taxonomic scope" value="Bacteria"/>
</dbReference>
<dbReference type="GO" id="GO:0016117">
    <property type="term" value="P:carotenoid biosynthetic process"/>
    <property type="evidence" value="ECO:0007669"/>
    <property type="project" value="UniProtKB-KW"/>
</dbReference>
<keyword evidence="10" id="KW-1185">Reference proteome</keyword>
<comment type="pathway">
    <text evidence="2">Carotenoid biosynthesis.</text>
</comment>
<dbReference type="GO" id="GO:0016020">
    <property type="term" value="C:membrane"/>
    <property type="evidence" value="ECO:0007669"/>
    <property type="project" value="UniProtKB-SubCell"/>
</dbReference>
<keyword evidence="4" id="KW-0125">Carotenoid biosynthesis</keyword>
<evidence type="ECO:0000313" key="10">
    <source>
        <dbReference type="Proteomes" id="UP000001919"/>
    </source>
</evidence>
<evidence type="ECO:0000313" key="9">
    <source>
        <dbReference type="EMBL" id="ACU84315.1"/>
    </source>
</evidence>
<accession>C7MHA6</accession>
<dbReference type="PATRIC" id="fig|446465.5.peg.440"/>
<dbReference type="KEGG" id="bfa:Bfae_04420"/>